<keyword evidence="3" id="KW-1185">Reference proteome</keyword>
<gene>
    <name evidence="2" type="ORF">I5L03_01265</name>
</gene>
<organism evidence="2 3">
    <name type="scientific">Aurantiacibacter sediminis</name>
    <dbReference type="NCBI Taxonomy" id="2793064"/>
    <lineage>
        <taxon>Bacteria</taxon>
        <taxon>Pseudomonadati</taxon>
        <taxon>Pseudomonadota</taxon>
        <taxon>Alphaproteobacteria</taxon>
        <taxon>Sphingomonadales</taxon>
        <taxon>Erythrobacteraceae</taxon>
        <taxon>Aurantiacibacter</taxon>
    </lineage>
</organism>
<dbReference type="Proteomes" id="UP000602442">
    <property type="component" value="Unassembled WGS sequence"/>
</dbReference>
<dbReference type="RefSeq" id="WP_197919893.1">
    <property type="nucleotide sequence ID" value="NZ_CAWPTA010000006.1"/>
</dbReference>
<sequence>MRRTLTACALGAALISCSPQNSTEAPEPPTPDEERAIAQATEMLGERTGDDEPAANAPDRPAP</sequence>
<evidence type="ECO:0000256" key="1">
    <source>
        <dbReference type="SAM" id="MobiDB-lite"/>
    </source>
</evidence>
<dbReference type="PROSITE" id="PS51257">
    <property type="entry name" value="PROKAR_LIPOPROTEIN"/>
    <property type="match status" value="1"/>
</dbReference>
<reference evidence="2 3" key="1">
    <citation type="submission" date="2020-11" db="EMBL/GenBank/DDBJ databases">
        <title>Erythrobacter sediminis sp. nov., a marine bacterium from a tidal flat of Garorim Bay.</title>
        <authorList>
            <person name="Kim D."/>
            <person name="Yoo Y."/>
            <person name="Kim J.-J."/>
        </authorList>
    </citation>
    <scope>NUCLEOTIDE SEQUENCE [LARGE SCALE GENOMIC DNA]</scope>
    <source>
        <strain evidence="2 3">JGD-13</strain>
    </source>
</reference>
<evidence type="ECO:0000313" key="3">
    <source>
        <dbReference type="Proteomes" id="UP000602442"/>
    </source>
</evidence>
<proteinExistence type="predicted"/>
<dbReference type="EMBL" id="JAEANY010000001">
    <property type="protein sequence ID" value="MBH5321210.1"/>
    <property type="molecule type" value="Genomic_DNA"/>
</dbReference>
<comment type="caution">
    <text evidence="2">The sequence shown here is derived from an EMBL/GenBank/DDBJ whole genome shotgun (WGS) entry which is preliminary data.</text>
</comment>
<feature type="region of interest" description="Disordered" evidence="1">
    <location>
        <begin position="18"/>
        <end position="63"/>
    </location>
</feature>
<protein>
    <submittedName>
        <fullName evidence="2">Uncharacterized protein</fullName>
    </submittedName>
</protein>
<name>A0ABS0MZR8_9SPHN</name>
<evidence type="ECO:0000313" key="2">
    <source>
        <dbReference type="EMBL" id="MBH5321210.1"/>
    </source>
</evidence>
<accession>A0ABS0MZR8</accession>